<dbReference type="InterPro" id="IPR002035">
    <property type="entry name" value="VWF_A"/>
</dbReference>
<keyword evidence="2" id="KW-1185">Reference proteome</keyword>
<dbReference type="PROSITE" id="PS50234">
    <property type="entry name" value="VWFA"/>
    <property type="match status" value="3"/>
</dbReference>
<dbReference type="SUPFAM" id="SSF53300">
    <property type="entry name" value="vWA-like"/>
    <property type="match status" value="3"/>
</dbReference>
<dbReference type="WBParaSite" id="PSAMB.scaffold6825size8730.g29156.t1">
    <property type="protein sequence ID" value="PSAMB.scaffold6825size8730.g29156.t1"/>
    <property type="gene ID" value="PSAMB.scaffold6825size8730.g29156"/>
</dbReference>
<feature type="domain" description="VWFA" evidence="1">
    <location>
        <begin position="385"/>
        <end position="591"/>
    </location>
</feature>
<dbReference type="SMART" id="SM00327">
    <property type="entry name" value="VWA"/>
    <property type="match status" value="2"/>
</dbReference>
<dbReference type="AlphaFoldDB" id="A0A914XB40"/>
<reference evidence="3" key="1">
    <citation type="submission" date="2022-11" db="UniProtKB">
        <authorList>
            <consortium name="WormBaseParasite"/>
        </authorList>
    </citation>
    <scope>IDENTIFICATION</scope>
</reference>
<accession>A0A914XB40</accession>
<protein>
    <submittedName>
        <fullName evidence="3">VWFA domain-containing protein</fullName>
    </submittedName>
</protein>
<dbReference type="PANTHER" id="PTHR24020:SF84">
    <property type="entry name" value="VWFA DOMAIN-CONTAINING PROTEIN"/>
    <property type="match status" value="1"/>
</dbReference>
<dbReference type="Gene3D" id="3.40.50.410">
    <property type="entry name" value="von Willebrand factor, type A domain"/>
    <property type="match status" value="3"/>
</dbReference>
<feature type="domain" description="VWFA" evidence="1">
    <location>
        <begin position="166"/>
        <end position="362"/>
    </location>
</feature>
<evidence type="ECO:0000313" key="3">
    <source>
        <dbReference type="WBParaSite" id="PSAMB.scaffold6825size8730.g29156.t1"/>
    </source>
</evidence>
<dbReference type="InterPro" id="IPR050525">
    <property type="entry name" value="ECM_Assembly_Org"/>
</dbReference>
<name>A0A914XB40_9BILA</name>
<feature type="domain" description="VWFA" evidence="1">
    <location>
        <begin position="590"/>
        <end position="701"/>
    </location>
</feature>
<proteinExistence type="predicted"/>
<dbReference type="InterPro" id="IPR036465">
    <property type="entry name" value="vWFA_dom_sf"/>
</dbReference>
<dbReference type="Pfam" id="PF00092">
    <property type="entry name" value="VWA"/>
    <property type="match status" value="3"/>
</dbReference>
<sequence length="705" mass="76892">MFNSNSVNSTIWLNTFNNQALLASAIGALQYVPSSVNTTDVPGVINYLMNTILNPVNGYRQKLTFVTFINVAASSTTSIDLAQSQINQLKALSAQLFAFQYTATSGNLMPFIPVTNRADVSRTGFAWSSAGVQNYLSFVQDKWAAYQQNIPTGPPLPIPLTNVYADIVFVIDGTSALTQDAFNTVISYIITLSDSFYIDPKSTQFSVMFFASGPTPLSGTILLNSARTNAELQNRIRQIPYPNSQVSNWNLISALNYTTGLLLTPAQGWRNQGGIITIVVFIGIADSETTNSCDILNNQGQVPLSQKAQGIFAIALNSKQSTSNYLHCVIPQTHNFARADPPTSLVQYSDADNSLRTYMSNAYQNFVNSGTGGLPPIDPKLIATDIVFVVDQTFYVSASSFGFLQDFMVNFLSQFTIDPSRVLASVVTFDSAAKDSFPLWRANTTLGLQNAIYGLKSAGSTAYEFNVQSAINYLLQYILTPAQGHAPGKSATVIFLAASPAASMTTYDQIEQLNSIASVYGIDFIDNGAANNYLLRLVNFNPYSVFRTQFPSYLVSTESEGSKRVTLFTSNAYNYYLNNPPVPIASVHSDIAIIIDNTQSLTPTIFAYIKTWLMSYVQKYSVTPTLTQFAVVFYDNGVKNTVIYLNSVENSYQLNNTLSNLQFTASTQTAFDLAGALSYVATNIFQSSAGYRGRATSLIIVGIAP</sequence>
<dbReference type="PANTHER" id="PTHR24020">
    <property type="entry name" value="COLLAGEN ALPHA"/>
    <property type="match status" value="1"/>
</dbReference>
<evidence type="ECO:0000259" key="1">
    <source>
        <dbReference type="PROSITE" id="PS50234"/>
    </source>
</evidence>
<dbReference type="Proteomes" id="UP000887566">
    <property type="component" value="Unplaced"/>
</dbReference>
<evidence type="ECO:0000313" key="2">
    <source>
        <dbReference type="Proteomes" id="UP000887566"/>
    </source>
</evidence>
<organism evidence="2 3">
    <name type="scientific">Plectus sambesii</name>
    <dbReference type="NCBI Taxonomy" id="2011161"/>
    <lineage>
        <taxon>Eukaryota</taxon>
        <taxon>Metazoa</taxon>
        <taxon>Ecdysozoa</taxon>
        <taxon>Nematoda</taxon>
        <taxon>Chromadorea</taxon>
        <taxon>Plectida</taxon>
        <taxon>Plectina</taxon>
        <taxon>Plectoidea</taxon>
        <taxon>Plectidae</taxon>
        <taxon>Plectus</taxon>
    </lineage>
</organism>